<sequence length="271" mass="29375">MKVLFGDVLNVSDSSDGNMLVLMSVLRVEVECNSVVAMSWFCVNKLFGPSSKLELVHGWSWCSSYKLSVSETIQPAARPVRSLEEQAILRYKAENGGTFQQARKAVFVEIHKTISMRTFASAVKSQLRTKPSALSKDDGRSAPSAPPKDKKAQKDSPAPSPQGAAEIEVPAKRRTEKSKRQEAPRETVNRFAPLAMDAENTITKSGGILHPQLPKGLHLSYGVRSLPLQTPIPLQIPPPAHGGETPRSFAFPIASLPLHPRSPGDGGGEGY</sequence>
<reference evidence="2 3" key="1">
    <citation type="journal article" date="2021" name="Elife">
        <title>Chloroplast acquisition without the gene transfer in kleptoplastic sea slugs, Plakobranchus ocellatus.</title>
        <authorList>
            <person name="Maeda T."/>
            <person name="Takahashi S."/>
            <person name="Yoshida T."/>
            <person name="Shimamura S."/>
            <person name="Takaki Y."/>
            <person name="Nagai Y."/>
            <person name="Toyoda A."/>
            <person name="Suzuki Y."/>
            <person name="Arimoto A."/>
            <person name="Ishii H."/>
            <person name="Satoh N."/>
            <person name="Nishiyama T."/>
            <person name="Hasebe M."/>
            <person name="Maruyama T."/>
            <person name="Minagawa J."/>
            <person name="Obokata J."/>
            <person name="Shigenobu S."/>
        </authorList>
    </citation>
    <scope>NUCLEOTIDE SEQUENCE [LARGE SCALE GENOMIC DNA]</scope>
</reference>
<feature type="compositionally biased region" description="Basic and acidic residues" evidence="1">
    <location>
        <begin position="169"/>
        <end position="188"/>
    </location>
</feature>
<feature type="region of interest" description="Disordered" evidence="1">
    <location>
        <begin position="127"/>
        <end position="190"/>
    </location>
</feature>
<dbReference type="AlphaFoldDB" id="A0AAV3Z1V8"/>
<feature type="region of interest" description="Disordered" evidence="1">
    <location>
        <begin position="240"/>
        <end position="271"/>
    </location>
</feature>
<comment type="caution">
    <text evidence="2">The sequence shown here is derived from an EMBL/GenBank/DDBJ whole genome shotgun (WGS) entry which is preliminary data.</text>
</comment>
<evidence type="ECO:0000313" key="3">
    <source>
        <dbReference type="Proteomes" id="UP000735302"/>
    </source>
</evidence>
<keyword evidence="3" id="KW-1185">Reference proteome</keyword>
<evidence type="ECO:0000313" key="2">
    <source>
        <dbReference type="EMBL" id="GFN88476.1"/>
    </source>
</evidence>
<evidence type="ECO:0000256" key="1">
    <source>
        <dbReference type="SAM" id="MobiDB-lite"/>
    </source>
</evidence>
<gene>
    <name evidence="2" type="ORF">PoB_001498200</name>
</gene>
<proteinExistence type="predicted"/>
<organism evidence="2 3">
    <name type="scientific">Plakobranchus ocellatus</name>
    <dbReference type="NCBI Taxonomy" id="259542"/>
    <lineage>
        <taxon>Eukaryota</taxon>
        <taxon>Metazoa</taxon>
        <taxon>Spiralia</taxon>
        <taxon>Lophotrochozoa</taxon>
        <taxon>Mollusca</taxon>
        <taxon>Gastropoda</taxon>
        <taxon>Heterobranchia</taxon>
        <taxon>Euthyneura</taxon>
        <taxon>Panpulmonata</taxon>
        <taxon>Sacoglossa</taxon>
        <taxon>Placobranchoidea</taxon>
        <taxon>Plakobranchidae</taxon>
        <taxon>Plakobranchus</taxon>
    </lineage>
</organism>
<dbReference type="Proteomes" id="UP000735302">
    <property type="component" value="Unassembled WGS sequence"/>
</dbReference>
<protein>
    <submittedName>
        <fullName evidence="2">Uncharacterized protein</fullName>
    </submittedName>
</protein>
<name>A0AAV3Z1V8_9GAST</name>
<dbReference type="EMBL" id="BLXT01001848">
    <property type="protein sequence ID" value="GFN88476.1"/>
    <property type="molecule type" value="Genomic_DNA"/>
</dbReference>
<accession>A0AAV3Z1V8</accession>